<evidence type="ECO:0000256" key="6">
    <source>
        <dbReference type="ARBA" id="ARBA00023136"/>
    </source>
</evidence>
<dbReference type="GO" id="GO:0005886">
    <property type="term" value="C:plasma membrane"/>
    <property type="evidence" value="ECO:0007669"/>
    <property type="project" value="UniProtKB-SubCell"/>
</dbReference>
<dbReference type="Proteomes" id="UP000245876">
    <property type="component" value="Unassembled WGS sequence"/>
</dbReference>
<feature type="transmembrane region" description="Helical" evidence="7">
    <location>
        <begin position="343"/>
        <end position="371"/>
    </location>
</feature>
<dbReference type="OrthoDB" id="6313at2"/>
<dbReference type="Pfam" id="PF02687">
    <property type="entry name" value="FtsX"/>
    <property type="match status" value="1"/>
</dbReference>
<dbReference type="InterPro" id="IPR003838">
    <property type="entry name" value="ABC3_permease_C"/>
</dbReference>
<evidence type="ECO:0000313" key="9">
    <source>
        <dbReference type="EMBL" id="PWG66495.1"/>
    </source>
</evidence>
<keyword evidence="5 7" id="KW-1133">Transmembrane helix</keyword>
<sequence>MRTGALLAVVTILTLAFFGGTMLTMNLNAGMTSMERRLGADLMVVPQNTTQKAEALLTDGSPSTFYFTKDIAAKVEQADGIEQASEQTYIASLAAACCAEKLQIIGYDPATDFVIEPWVASQFDGTLENGQMLAGANVNVSADGTVELYGRTWPVVAQLADTGTSLDNSVFINLDTVPDMVDASAKVAKRIMPAEYADKAVSTVLVKVSEGYDAQTVAANIQRLDPTFPELGYVYPGGITASTKTALNALVAYLAVFVAAIWVMGVIVLLAVFASSVNERKREFASLRILGATRGMLAGILLRESALIGLGGGILGVGLASLAIFPFSALIGRQLQLPYLQAAWSAVLAVMALAVICAVTIGVIGSLSVLVRIGRPEAYLTLREGE</sequence>
<evidence type="ECO:0000256" key="5">
    <source>
        <dbReference type="ARBA" id="ARBA00022989"/>
    </source>
</evidence>
<dbReference type="InterPro" id="IPR051125">
    <property type="entry name" value="ABC-4/HrtB_transporter"/>
</dbReference>
<dbReference type="RefSeq" id="WP_109056542.1">
    <property type="nucleotide sequence ID" value="NZ_QFFM01000005.1"/>
</dbReference>
<evidence type="ECO:0000256" key="1">
    <source>
        <dbReference type="ARBA" id="ARBA00004651"/>
    </source>
</evidence>
<gene>
    <name evidence="9" type="ORF">DF196_03180</name>
</gene>
<evidence type="ECO:0000259" key="8">
    <source>
        <dbReference type="Pfam" id="PF02687"/>
    </source>
</evidence>
<dbReference type="PANTHER" id="PTHR43738:SF1">
    <property type="entry name" value="HEMIN TRANSPORT SYSTEM PERMEASE PROTEIN HRTB-RELATED"/>
    <property type="match status" value="1"/>
</dbReference>
<evidence type="ECO:0000313" key="10">
    <source>
        <dbReference type="Proteomes" id="UP000245876"/>
    </source>
</evidence>
<evidence type="ECO:0000256" key="2">
    <source>
        <dbReference type="ARBA" id="ARBA00022448"/>
    </source>
</evidence>
<feature type="transmembrane region" description="Helical" evidence="7">
    <location>
        <begin position="308"/>
        <end position="331"/>
    </location>
</feature>
<comment type="caution">
    <text evidence="9">The sequence shown here is derived from an EMBL/GenBank/DDBJ whole genome shotgun (WGS) entry which is preliminary data.</text>
</comment>
<feature type="domain" description="ABC3 transporter permease C-terminal" evidence="8">
    <location>
        <begin position="256"/>
        <end position="367"/>
    </location>
</feature>
<evidence type="ECO:0000256" key="4">
    <source>
        <dbReference type="ARBA" id="ARBA00022692"/>
    </source>
</evidence>
<dbReference type="EMBL" id="QFFM01000005">
    <property type="protein sequence ID" value="PWG66495.1"/>
    <property type="molecule type" value="Genomic_DNA"/>
</dbReference>
<keyword evidence="4 7" id="KW-0812">Transmembrane</keyword>
<accession>A0A2U2NBG6</accession>
<name>A0A2U2NBG6_9BIFI</name>
<keyword evidence="3" id="KW-1003">Cell membrane</keyword>
<feature type="transmembrane region" description="Helical" evidence="7">
    <location>
        <begin position="250"/>
        <end position="273"/>
    </location>
</feature>
<evidence type="ECO:0000256" key="7">
    <source>
        <dbReference type="SAM" id="Phobius"/>
    </source>
</evidence>
<protein>
    <submittedName>
        <fullName evidence="9">ABC transporter permease</fullName>
    </submittedName>
</protein>
<evidence type="ECO:0000256" key="3">
    <source>
        <dbReference type="ARBA" id="ARBA00022475"/>
    </source>
</evidence>
<dbReference type="AlphaFoldDB" id="A0A2U2NBG6"/>
<organism evidence="9 10">
    <name type="scientific">Bifidobacterium callitrichidarum</name>
    <dbReference type="NCBI Taxonomy" id="2052941"/>
    <lineage>
        <taxon>Bacteria</taxon>
        <taxon>Bacillati</taxon>
        <taxon>Actinomycetota</taxon>
        <taxon>Actinomycetes</taxon>
        <taxon>Bifidobacteriales</taxon>
        <taxon>Bifidobacteriaceae</taxon>
        <taxon>Bifidobacterium</taxon>
    </lineage>
</organism>
<dbReference type="PANTHER" id="PTHR43738">
    <property type="entry name" value="ABC TRANSPORTER, MEMBRANE PROTEIN"/>
    <property type="match status" value="1"/>
</dbReference>
<keyword evidence="2" id="KW-0813">Transport</keyword>
<proteinExistence type="predicted"/>
<keyword evidence="10" id="KW-1185">Reference proteome</keyword>
<keyword evidence="6 7" id="KW-0472">Membrane</keyword>
<reference evidence="9 10" key="1">
    <citation type="journal article" date="2018" name="Int. J. Syst. Evol. Microbiol.">
        <title>Bifidobacterium callitrichidarum sp. nov. from the faeces of the emperor tamarin (Saguinus imperator).</title>
        <authorList>
            <person name="Modesto M."/>
            <person name="Michelini S."/>
            <person name="Sansosti M.C."/>
            <person name="De Filippo C."/>
            <person name="Cavalieri D."/>
            <person name="Qvirist L."/>
            <person name="Andlid T."/>
            <person name="Spiezio C."/>
            <person name="Sandri C."/>
            <person name="Pascarelli S."/>
            <person name="Sgorbati B."/>
            <person name="Mattarelli P."/>
        </authorList>
    </citation>
    <scope>NUCLEOTIDE SEQUENCE [LARGE SCALE GENOMIC DNA]</scope>
    <source>
        <strain evidence="9 10">TRI 5</strain>
    </source>
</reference>
<comment type="subcellular location">
    <subcellularLocation>
        <location evidence="1">Cell membrane</location>
        <topology evidence="1">Multi-pass membrane protein</topology>
    </subcellularLocation>
</comment>